<dbReference type="Proteomes" id="UP000615446">
    <property type="component" value="Unassembled WGS sequence"/>
</dbReference>
<reference evidence="7" key="2">
    <citation type="submission" date="2019-10" db="EMBL/GenBank/DDBJ databases">
        <title>Conservation and host-specific expression of non-tandemly repeated heterogenous ribosome RNA gene in arbuscular mycorrhizal fungi.</title>
        <authorList>
            <person name="Maeda T."/>
            <person name="Kobayashi Y."/>
            <person name="Nakagawa T."/>
            <person name="Ezawa T."/>
            <person name="Yamaguchi K."/>
            <person name="Bino T."/>
            <person name="Nishimoto Y."/>
            <person name="Shigenobu S."/>
            <person name="Kawaguchi M."/>
        </authorList>
    </citation>
    <scope>NUCLEOTIDE SEQUENCE</scope>
    <source>
        <strain evidence="7">HR1</strain>
    </source>
</reference>
<sequence length="223" mass="26101">MLTENTSKKCDRSEDNPIITEDIITEDIVTEDIIEVKDIIEIKKLIPADDIAEKKMHLKNFLLIKKIQIQKKYIFVCNQKLESGENCNTKIETSGPTGNIINHLDRRHKIYEHSKPLSSTPSMKQVKINNYTISSDSILQMTPDRQKYLETLLFEWLILDFQPLYLLKSPSFHQFINALNDNFELPNDKKFRKKIFDAYEFSQKQLKQYIHENSSSVSLTCDL</sequence>
<keyword evidence="4" id="KW-0862">Zinc</keyword>
<evidence type="ECO:0000313" key="8">
    <source>
        <dbReference type="Proteomes" id="UP000247702"/>
    </source>
</evidence>
<evidence type="ECO:0000256" key="2">
    <source>
        <dbReference type="ARBA" id="ARBA00022723"/>
    </source>
</evidence>
<dbReference type="GO" id="GO:0005634">
    <property type="term" value="C:nucleus"/>
    <property type="evidence" value="ECO:0007669"/>
    <property type="project" value="UniProtKB-SubCell"/>
</dbReference>
<accession>A0A2Z6Q2Q8</accession>
<dbReference type="InterPro" id="IPR052035">
    <property type="entry name" value="ZnF_BED_domain_contain"/>
</dbReference>
<dbReference type="PANTHER" id="PTHR46481:SF10">
    <property type="entry name" value="ZINC FINGER BED DOMAIN-CONTAINING PROTEIN 39"/>
    <property type="match status" value="1"/>
</dbReference>
<dbReference type="EMBL" id="BEXD01000100">
    <property type="protein sequence ID" value="GBB84253.1"/>
    <property type="molecule type" value="Genomic_DNA"/>
</dbReference>
<protein>
    <submittedName>
        <fullName evidence="7">Zinc finger BED domain-containing protein 1-like</fullName>
    </submittedName>
</protein>
<evidence type="ECO:0000313" key="6">
    <source>
        <dbReference type="EMBL" id="GBB84253.1"/>
    </source>
</evidence>
<proteinExistence type="predicted"/>
<name>A0A2Z6Q2Q8_9GLOM</name>
<dbReference type="Proteomes" id="UP000247702">
    <property type="component" value="Unassembled WGS sequence"/>
</dbReference>
<gene>
    <name evidence="7" type="ORF">RCL2_000007500</name>
    <name evidence="6" type="ORF">RclHR1_10880008</name>
</gene>
<dbReference type="STRING" id="94130.A0A2Z6Q2Q8"/>
<dbReference type="GO" id="GO:0008270">
    <property type="term" value="F:zinc ion binding"/>
    <property type="evidence" value="ECO:0007669"/>
    <property type="project" value="UniProtKB-KW"/>
</dbReference>
<organism evidence="6 8">
    <name type="scientific">Rhizophagus clarus</name>
    <dbReference type="NCBI Taxonomy" id="94130"/>
    <lineage>
        <taxon>Eukaryota</taxon>
        <taxon>Fungi</taxon>
        <taxon>Fungi incertae sedis</taxon>
        <taxon>Mucoromycota</taxon>
        <taxon>Glomeromycotina</taxon>
        <taxon>Glomeromycetes</taxon>
        <taxon>Glomerales</taxon>
        <taxon>Glomeraceae</taxon>
        <taxon>Rhizophagus</taxon>
    </lineage>
</organism>
<evidence type="ECO:0000256" key="3">
    <source>
        <dbReference type="ARBA" id="ARBA00022771"/>
    </source>
</evidence>
<keyword evidence="2" id="KW-0479">Metal-binding</keyword>
<dbReference type="OrthoDB" id="2447835at2759"/>
<dbReference type="EMBL" id="BLAL01000002">
    <property type="protein sequence ID" value="GES72512.1"/>
    <property type="molecule type" value="Genomic_DNA"/>
</dbReference>
<evidence type="ECO:0000256" key="5">
    <source>
        <dbReference type="ARBA" id="ARBA00023242"/>
    </source>
</evidence>
<comment type="subcellular location">
    <subcellularLocation>
        <location evidence="1">Nucleus</location>
    </subcellularLocation>
</comment>
<dbReference type="AlphaFoldDB" id="A0A2Z6Q2Q8"/>
<keyword evidence="5" id="KW-0539">Nucleus</keyword>
<dbReference type="PANTHER" id="PTHR46481">
    <property type="entry name" value="ZINC FINGER BED DOMAIN-CONTAINING PROTEIN 4"/>
    <property type="match status" value="1"/>
</dbReference>
<keyword evidence="3" id="KW-0863">Zinc-finger</keyword>
<reference evidence="6 8" key="1">
    <citation type="submission" date="2017-11" db="EMBL/GenBank/DDBJ databases">
        <title>The genome of Rhizophagus clarus HR1 reveals common genetic basis of auxotrophy among arbuscular mycorrhizal fungi.</title>
        <authorList>
            <person name="Kobayashi Y."/>
        </authorList>
    </citation>
    <scope>NUCLEOTIDE SEQUENCE [LARGE SCALE GENOMIC DNA]</scope>
    <source>
        <strain evidence="6 8">HR1</strain>
    </source>
</reference>
<comment type="caution">
    <text evidence="6">The sequence shown here is derived from an EMBL/GenBank/DDBJ whole genome shotgun (WGS) entry which is preliminary data.</text>
</comment>
<evidence type="ECO:0000256" key="4">
    <source>
        <dbReference type="ARBA" id="ARBA00022833"/>
    </source>
</evidence>
<keyword evidence="8" id="KW-1185">Reference proteome</keyword>
<evidence type="ECO:0000313" key="7">
    <source>
        <dbReference type="EMBL" id="GES72512.1"/>
    </source>
</evidence>
<evidence type="ECO:0000256" key="1">
    <source>
        <dbReference type="ARBA" id="ARBA00004123"/>
    </source>
</evidence>